<evidence type="ECO:0000256" key="1">
    <source>
        <dbReference type="SAM" id="MobiDB-lite"/>
    </source>
</evidence>
<reference evidence="2" key="2">
    <citation type="submission" date="2023-06" db="EMBL/GenBank/DDBJ databases">
        <authorList>
            <person name="Ma L."/>
            <person name="Liu K.-W."/>
            <person name="Li Z."/>
            <person name="Hsiao Y.-Y."/>
            <person name="Qi Y."/>
            <person name="Fu T."/>
            <person name="Tang G."/>
            <person name="Zhang D."/>
            <person name="Sun W.-H."/>
            <person name="Liu D.-K."/>
            <person name="Li Y."/>
            <person name="Chen G.-Z."/>
            <person name="Liu X.-D."/>
            <person name="Liao X.-Y."/>
            <person name="Jiang Y.-T."/>
            <person name="Yu X."/>
            <person name="Hao Y."/>
            <person name="Huang J."/>
            <person name="Zhao X.-W."/>
            <person name="Ke S."/>
            <person name="Chen Y.-Y."/>
            <person name="Wu W.-L."/>
            <person name="Hsu J.-L."/>
            <person name="Lin Y.-F."/>
            <person name="Huang M.-D."/>
            <person name="Li C.-Y."/>
            <person name="Huang L."/>
            <person name="Wang Z.-W."/>
            <person name="Zhao X."/>
            <person name="Zhong W.-Y."/>
            <person name="Peng D.-H."/>
            <person name="Ahmad S."/>
            <person name="Lan S."/>
            <person name="Zhang J.-S."/>
            <person name="Tsai W.-C."/>
            <person name="Van De Peer Y."/>
            <person name="Liu Z.-J."/>
        </authorList>
    </citation>
    <scope>NUCLEOTIDE SEQUENCE</scope>
    <source>
        <strain evidence="2">CP</strain>
        <tissue evidence="2">Leaves</tissue>
    </source>
</reference>
<comment type="caution">
    <text evidence="2">The sequence shown here is derived from an EMBL/GenBank/DDBJ whole genome shotgun (WGS) entry which is preliminary data.</text>
</comment>
<sequence>MSTKELQNLLGMNTEIKRRKSYKPDILDHEATGLDALATAATLNDDSNLSASASATTTRHPRHRPGCTCIVCIQPPSGKGPKHKPTCTCNVCMTVKRRFKTLMMRKKIRQSEREAESARSEAADAGKGQIDLNCHPEDPNGGAPQAVSMMGLIQVARLPLDSFLKQNGLASLVAEPREGCQSSSVLARPPSEVEASEAGTPATGWERERSADTMASLSERD</sequence>
<dbReference type="EMBL" id="JAUJYO010000021">
    <property type="protein sequence ID" value="KAK1283623.1"/>
    <property type="molecule type" value="Genomic_DNA"/>
</dbReference>
<dbReference type="PANTHER" id="PTHR46245">
    <property type="entry name" value="B3 DOMAIN-CONTAINING PROTEIN OS07G0563300"/>
    <property type="match status" value="1"/>
</dbReference>
<protein>
    <submittedName>
        <fullName evidence="2">Uncharacterized protein</fullName>
    </submittedName>
</protein>
<evidence type="ECO:0000313" key="3">
    <source>
        <dbReference type="Proteomes" id="UP001180020"/>
    </source>
</evidence>
<reference evidence="2" key="1">
    <citation type="journal article" date="2023" name="Nat. Commun.">
        <title>Diploid and tetraploid genomes of Acorus and the evolution of monocots.</title>
        <authorList>
            <person name="Ma L."/>
            <person name="Liu K.W."/>
            <person name="Li Z."/>
            <person name="Hsiao Y.Y."/>
            <person name="Qi Y."/>
            <person name="Fu T."/>
            <person name="Tang G.D."/>
            <person name="Zhang D."/>
            <person name="Sun W.H."/>
            <person name="Liu D.K."/>
            <person name="Li Y."/>
            <person name="Chen G.Z."/>
            <person name="Liu X.D."/>
            <person name="Liao X.Y."/>
            <person name="Jiang Y.T."/>
            <person name="Yu X."/>
            <person name="Hao Y."/>
            <person name="Huang J."/>
            <person name="Zhao X.W."/>
            <person name="Ke S."/>
            <person name="Chen Y.Y."/>
            <person name="Wu W.L."/>
            <person name="Hsu J.L."/>
            <person name="Lin Y.F."/>
            <person name="Huang M.D."/>
            <person name="Li C.Y."/>
            <person name="Huang L."/>
            <person name="Wang Z.W."/>
            <person name="Zhao X."/>
            <person name="Zhong W.Y."/>
            <person name="Peng D.H."/>
            <person name="Ahmad S."/>
            <person name="Lan S."/>
            <person name="Zhang J.S."/>
            <person name="Tsai W.C."/>
            <person name="Van de Peer Y."/>
            <person name="Liu Z.J."/>
        </authorList>
    </citation>
    <scope>NUCLEOTIDE SEQUENCE</scope>
    <source>
        <strain evidence="2">CP</strain>
    </source>
</reference>
<feature type="region of interest" description="Disordered" evidence="1">
    <location>
        <begin position="107"/>
        <end position="145"/>
    </location>
</feature>
<dbReference type="Proteomes" id="UP001180020">
    <property type="component" value="Unassembled WGS sequence"/>
</dbReference>
<feature type="region of interest" description="Disordered" evidence="1">
    <location>
        <begin position="175"/>
        <end position="221"/>
    </location>
</feature>
<gene>
    <name evidence="2" type="ORF">QJS10_CPB21g01619</name>
</gene>
<keyword evidence="3" id="KW-1185">Reference proteome</keyword>
<feature type="compositionally biased region" description="Basic and acidic residues" evidence="1">
    <location>
        <begin position="109"/>
        <end position="124"/>
    </location>
</feature>
<evidence type="ECO:0000313" key="2">
    <source>
        <dbReference type="EMBL" id="KAK1283623.1"/>
    </source>
</evidence>
<name>A0AAV9C5W6_ACOCL</name>
<organism evidence="2 3">
    <name type="scientific">Acorus calamus</name>
    <name type="common">Sweet flag</name>
    <dbReference type="NCBI Taxonomy" id="4465"/>
    <lineage>
        <taxon>Eukaryota</taxon>
        <taxon>Viridiplantae</taxon>
        <taxon>Streptophyta</taxon>
        <taxon>Embryophyta</taxon>
        <taxon>Tracheophyta</taxon>
        <taxon>Spermatophyta</taxon>
        <taxon>Magnoliopsida</taxon>
        <taxon>Liliopsida</taxon>
        <taxon>Acoraceae</taxon>
        <taxon>Acorus</taxon>
    </lineage>
</organism>
<dbReference type="PANTHER" id="PTHR46245:SF2">
    <property type="entry name" value="B3 DOMAIN-CONTAINING TRANSCRIPTION REPRESSOR VAL2"/>
    <property type="match status" value="1"/>
</dbReference>
<dbReference type="AlphaFoldDB" id="A0AAV9C5W6"/>
<proteinExistence type="predicted"/>
<accession>A0AAV9C5W6</accession>